<gene>
    <name evidence="2" type="ORF">LNQ34_17680</name>
</gene>
<dbReference type="RefSeq" id="WP_230000672.1">
    <property type="nucleotide sequence ID" value="NZ_JAJJMN010000002.1"/>
</dbReference>
<organism evidence="2 3">
    <name type="scientific">Flavobacterium lipolyticum</name>
    <dbReference type="NCBI Taxonomy" id="2893754"/>
    <lineage>
        <taxon>Bacteria</taxon>
        <taxon>Pseudomonadati</taxon>
        <taxon>Bacteroidota</taxon>
        <taxon>Flavobacteriia</taxon>
        <taxon>Flavobacteriales</taxon>
        <taxon>Flavobacteriaceae</taxon>
        <taxon>Flavobacterium</taxon>
    </lineage>
</organism>
<dbReference type="Proteomes" id="UP001430700">
    <property type="component" value="Unassembled WGS sequence"/>
</dbReference>
<dbReference type="Gene3D" id="3.40.630.30">
    <property type="match status" value="1"/>
</dbReference>
<dbReference type="SUPFAM" id="SSF55729">
    <property type="entry name" value="Acyl-CoA N-acyltransferases (Nat)"/>
    <property type="match status" value="1"/>
</dbReference>
<dbReference type="Pfam" id="PF13302">
    <property type="entry name" value="Acetyltransf_3"/>
    <property type="match status" value="1"/>
</dbReference>
<comment type="caution">
    <text evidence="2">The sequence shown here is derived from an EMBL/GenBank/DDBJ whole genome shotgun (WGS) entry which is preliminary data.</text>
</comment>
<keyword evidence="3" id="KW-1185">Reference proteome</keyword>
<name>A0ABS8M460_9FLAO</name>
<evidence type="ECO:0000259" key="1">
    <source>
        <dbReference type="PROSITE" id="PS51186"/>
    </source>
</evidence>
<evidence type="ECO:0000313" key="3">
    <source>
        <dbReference type="Proteomes" id="UP001430700"/>
    </source>
</evidence>
<evidence type="ECO:0000313" key="2">
    <source>
        <dbReference type="EMBL" id="MCC9019605.1"/>
    </source>
</evidence>
<dbReference type="InterPro" id="IPR051531">
    <property type="entry name" value="N-acetyltransferase"/>
</dbReference>
<feature type="domain" description="N-acetyltransferase" evidence="1">
    <location>
        <begin position="14"/>
        <end position="184"/>
    </location>
</feature>
<dbReference type="InterPro" id="IPR016181">
    <property type="entry name" value="Acyl_CoA_acyltransferase"/>
</dbReference>
<dbReference type="PROSITE" id="PS51186">
    <property type="entry name" value="GNAT"/>
    <property type="match status" value="1"/>
</dbReference>
<dbReference type="EMBL" id="JAJJMN010000002">
    <property type="protein sequence ID" value="MCC9019605.1"/>
    <property type="molecule type" value="Genomic_DNA"/>
</dbReference>
<reference evidence="2" key="1">
    <citation type="submission" date="2021-11" db="EMBL/GenBank/DDBJ databases">
        <title>Description of novel Flavobacterium species.</title>
        <authorList>
            <person name="Saticioglu I.B."/>
            <person name="Ay H."/>
            <person name="Altun S."/>
            <person name="Duman M."/>
        </authorList>
    </citation>
    <scope>NUCLEOTIDE SEQUENCE</scope>
    <source>
        <strain evidence="2">F-126</strain>
    </source>
</reference>
<proteinExistence type="predicted"/>
<sequence length="184" mass="21514">MNKLHPINLDNGTIQIHPLRLSDIEKQEQIIDNYLEILSDSENTQYIPEKRTNDREQVSMNLFGITYRYGQELGYTHLITLKEENEVVGQINIISPKGVKIETKYEIEDSWFIEYFLNKKVWGYGIMSEILRAVISEMVDQGIKNISALCMSENTASIRTLEKSGFIKLRKFDLKQDLYKFQNL</sequence>
<accession>A0ABS8M460</accession>
<protein>
    <submittedName>
        <fullName evidence="2">GNAT family N-acetyltransferase</fullName>
    </submittedName>
</protein>
<dbReference type="PANTHER" id="PTHR43792">
    <property type="entry name" value="GNAT FAMILY, PUTATIVE (AFU_ORTHOLOGUE AFUA_3G00765)-RELATED-RELATED"/>
    <property type="match status" value="1"/>
</dbReference>
<dbReference type="InterPro" id="IPR000182">
    <property type="entry name" value="GNAT_dom"/>
</dbReference>